<comment type="caution">
    <text evidence="2">The sequence shown here is derived from an EMBL/GenBank/DDBJ whole genome shotgun (WGS) entry which is preliminary data.</text>
</comment>
<gene>
    <name evidence="2" type="ORF">N1851_003664</name>
</gene>
<dbReference type="Proteomes" id="UP001174136">
    <property type="component" value="Unassembled WGS sequence"/>
</dbReference>
<dbReference type="Pfam" id="PF18701">
    <property type="entry name" value="DUF5641"/>
    <property type="match status" value="1"/>
</dbReference>
<organism evidence="2 3">
    <name type="scientific">Merluccius polli</name>
    <name type="common">Benguela hake</name>
    <name type="synonym">Merluccius cadenati</name>
    <dbReference type="NCBI Taxonomy" id="89951"/>
    <lineage>
        <taxon>Eukaryota</taxon>
        <taxon>Metazoa</taxon>
        <taxon>Chordata</taxon>
        <taxon>Craniata</taxon>
        <taxon>Vertebrata</taxon>
        <taxon>Euteleostomi</taxon>
        <taxon>Actinopterygii</taxon>
        <taxon>Neopterygii</taxon>
        <taxon>Teleostei</taxon>
        <taxon>Neoteleostei</taxon>
        <taxon>Acanthomorphata</taxon>
        <taxon>Zeiogadaria</taxon>
        <taxon>Gadariae</taxon>
        <taxon>Gadiformes</taxon>
        <taxon>Gadoidei</taxon>
        <taxon>Merlucciidae</taxon>
        <taxon>Merluccius</taxon>
    </lineage>
</organism>
<accession>A0AA47PAA1</accession>
<sequence>MSGDVADSKMERSKWSRCKRNFCTGDLVLIVDDKAPRNSWLVGRFMKTISDAQGMPPPDS</sequence>
<evidence type="ECO:0000313" key="2">
    <source>
        <dbReference type="EMBL" id="KAK0154235.1"/>
    </source>
</evidence>
<protein>
    <recommendedName>
        <fullName evidence="1">DUF5641 domain-containing protein</fullName>
    </recommendedName>
</protein>
<dbReference type="InterPro" id="IPR040676">
    <property type="entry name" value="DUF5641"/>
</dbReference>
<proteinExistence type="predicted"/>
<evidence type="ECO:0000313" key="3">
    <source>
        <dbReference type="Proteomes" id="UP001174136"/>
    </source>
</evidence>
<name>A0AA47PAA1_MERPO</name>
<evidence type="ECO:0000259" key="1">
    <source>
        <dbReference type="Pfam" id="PF18701"/>
    </source>
</evidence>
<feature type="domain" description="DUF5641" evidence="1">
    <location>
        <begin position="10"/>
        <end position="53"/>
    </location>
</feature>
<dbReference type="AlphaFoldDB" id="A0AA47PAA1"/>
<reference evidence="2" key="1">
    <citation type="journal article" date="2023" name="Front. Mar. Sci.">
        <title>A new Merluccius polli reference genome to investigate the effects of global change in West African waters.</title>
        <authorList>
            <person name="Mateo J.L."/>
            <person name="Blanco-Fernandez C."/>
            <person name="Garcia-Vazquez E."/>
            <person name="Machado-Schiaffino G."/>
        </authorList>
    </citation>
    <scope>NUCLEOTIDE SEQUENCE</scope>
    <source>
        <strain evidence="2">C29</strain>
        <tissue evidence="2">Fin</tissue>
    </source>
</reference>
<keyword evidence="3" id="KW-1185">Reference proteome</keyword>
<dbReference type="EMBL" id="JAOPHQ010000575">
    <property type="protein sequence ID" value="KAK0154235.1"/>
    <property type="molecule type" value="Genomic_DNA"/>
</dbReference>